<reference evidence="1 2" key="1">
    <citation type="submission" date="2018-11" db="EMBL/GenBank/DDBJ databases">
        <authorList>
            <consortium name="Pathogen Informatics"/>
        </authorList>
    </citation>
    <scope>NUCLEOTIDE SEQUENCE [LARGE SCALE GENOMIC DNA]</scope>
    <source>
        <strain evidence="1 2">Zambia</strain>
    </source>
</reference>
<evidence type="ECO:0000313" key="2">
    <source>
        <dbReference type="Proteomes" id="UP000277204"/>
    </source>
</evidence>
<dbReference type="Proteomes" id="UP000277204">
    <property type="component" value="Unassembled WGS sequence"/>
</dbReference>
<sequence>MKASSSEEKHGIKTANILALSASVGLNIYKGKTKILKYNTEKSNPITLDGKTLEDVESFTYLRSIIDEQEGSDEDVKARMEKTVTAFLQLKNTWN</sequence>
<keyword evidence="2" id="KW-1185">Reference proteome</keyword>
<gene>
    <name evidence="1" type="ORF">SMRZ_LOCUS18787</name>
</gene>
<dbReference type="EMBL" id="UZAI01017758">
    <property type="protein sequence ID" value="VDP29172.1"/>
    <property type="molecule type" value="Genomic_DNA"/>
</dbReference>
<accession>A0A183MRW2</accession>
<protein>
    <submittedName>
        <fullName evidence="1">Uncharacterized protein</fullName>
    </submittedName>
</protein>
<evidence type="ECO:0000313" key="1">
    <source>
        <dbReference type="EMBL" id="VDP29172.1"/>
    </source>
</evidence>
<name>A0A183MRW2_9TREM</name>
<organism evidence="1 2">
    <name type="scientific">Schistosoma margrebowiei</name>
    <dbReference type="NCBI Taxonomy" id="48269"/>
    <lineage>
        <taxon>Eukaryota</taxon>
        <taxon>Metazoa</taxon>
        <taxon>Spiralia</taxon>
        <taxon>Lophotrochozoa</taxon>
        <taxon>Platyhelminthes</taxon>
        <taxon>Trematoda</taxon>
        <taxon>Digenea</taxon>
        <taxon>Strigeidida</taxon>
        <taxon>Schistosomatoidea</taxon>
        <taxon>Schistosomatidae</taxon>
        <taxon>Schistosoma</taxon>
    </lineage>
</organism>
<proteinExistence type="predicted"/>
<dbReference type="AlphaFoldDB" id="A0A183MRW2"/>